<dbReference type="PANTHER" id="PTHR33930">
    <property type="entry name" value="ALKYL HYDROPEROXIDE REDUCTASE AHPD"/>
    <property type="match status" value="1"/>
</dbReference>
<dbReference type="SUPFAM" id="SSF69118">
    <property type="entry name" value="AhpD-like"/>
    <property type="match status" value="1"/>
</dbReference>
<evidence type="ECO:0000313" key="2">
    <source>
        <dbReference type="EMBL" id="AEG61527.1"/>
    </source>
</evidence>
<name>F6DKB0_DESRL</name>
<reference evidence="2 3" key="2">
    <citation type="journal article" date="2012" name="Stand. Genomic Sci.">
        <title>Complete genome sequence of the sulfate-reducing firmicute Desulfotomaculum ruminis type strain (DL(T)).</title>
        <authorList>
            <person name="Spring S."/>
            <person name="Visser M."/>
            <person name="Lu M."/>
            <person name="Copeland A."/>
            <person name="Lapidus A."/>
            <person name="Lucas S."/>
            <person name="Cheng J.F."/>
            <person name="Han C."/>
            <person name="Tapia R."/>
            <person name="Goodwin L.A."/>
            <person name="Pitluck S."/>
            <person name="Ivanova N."/>
            <person name="Land M."/>
            <person name="Hauser L."/>
            <person name="Larimer F."/>
            <person name="Rohde M."/>
            <person name="Goker M."/>
            <person name="Detter J.C."/>
            <person name="Kyrpides N.C."/>
            <person name="Woyke T."/>
            <person name="Schaap P.J."/>
            <person name="Plugge C.M."/>
            <person name="Muyzer G."/>
            <person name="Kuever J."/>
            <person name="Pereira I.A."/>
            <person name="Parshina S.N."/>
            <person name="Bernier-Latmani R."/>
            <person name="Stams A.J."/>
            <person name="Klenk H.P."/>
        </authorList>
    </citation>
    <scope>NUCLEOTIDE SEQUENCE [LARGE SCALE GENOMIC DNA]</scope>
    <source>
        <strain evidence="3">ATCC 23193 / DSM 2154 / NCIB 8452 / DL</strain>
    </source>
</reference>
<evidence type="ECO:0000313" key="3">
    <source>
        <dbReference type="Proteomes" id="UP000009234"/>
    </source>
</evidence>
<dbReference type="GO" id="GO:0051920">
    <property type="term" value="F:peroxiredoxin activity"/>
    <property type="evidence" value="ECO:0007669"/>
    <property type="project" value="InterPro"/>
</dbReference>
<dbReference type="STRING" id="696281.Desru_3322"/>
<dbReference type="KEGG" id="dru:Desru_3322"/>
<feature type="domain" description="Carboxymuconolactone decarboxylase-like" evidence="1">
    <location>
        <begin position="17"/>
        <end position="96"/>
    </location>
</feature>
<dbReference type="Proteomes" id="UP000009234">
    <property type="component" value="Chromosome"/>
</dbReference>
<protein>
    <submittedName>
        <fullName evidence="2">Carboxymuconolactone decarboxylase</fullName>
    </submittedName>
</protein>
<gene>
    <name evidence="2" type="ordered locus">Desru_3322</name>
</gene>
<accession>F6DKB0</accession>
<dbReference type="Gene3D" id="1.20.1290.10">
    <property type="entry name" value="AhpD-like"/>
    <property type="match status" value="1"/>
</dbReference>
<dbReference type="HOGENOM" id="CLU_151731_0_0_9"/>
<dbReference type="PANTHER" id="PTHR33930:SF2">
    <property type="entry name" value="BLR3452 PROTEIN"/>
    <property type="match status" value="1"/>
</dbReference>
<dbReference type="Pfam" id="PF02627">
    <property type="entry name" value="CMD"/>
    <property type="match status" value="1"/>
</dbReference>
<evidence type="ECO:0000259" key="1">
    <source>
        <dbReference type="Pfam" id="PF02627"/>
    </source>
</evidence>
<dbReference type="eggNOG" id="COG0599">
    <property type="taxonomic scope" value="Bacteria"/>
</dbReference>
<dbReference type="OrthoDB" id="9154867at2"/>
<proteinExistence type="predicted"/>
<organism evidence="2 3">
    <name type="scientific">Desulforamulus ruminis (strain ATCC 23193 / DSM 2154 / NCIMB 8452 / DL)</name>
    <name type="common">Desulfotomaculum ruminis</name>
    <dbReference type="NCBI Taxonomy" id="696281"/>
    <lineage>
        <taxon>Bacteria</taxon>
        <taxon>Bacillati</taxon>
        <taxon>Bacillota</taxon>
        <taxon>Clostridia</taxon>
        <taxon>Eubacteriales</taxon>
        <taxon>Peptococcaceae</taxon>
        <taxon>Desulforamulus</taxon>
    </lineage>
</organism>
<reference evidence="3" key="1">
    <citation type="submission" date="2011-05" db="EMBL/GenBank/DDBJ databases">
        <title>Complete sequence of Desulfotomaculum ruminis DSM 2154.</title>
        <authorList>
            <person name="Lucas S."/>
            <person name="Copeland A."/>
            <person name="Lapidus A."/>
            <person name="Cheng J.-F."/>
            <person name="Goodwin L."/>
            <person name="Pitluck S."/>
            <person name="Lu M."/>
            <person name="Detter J.C."/>
            <person name="Han C."/>
            <person name="Tapia R."/>
            <person name="Land M."/>
            <person name="Hauser L."/>
            <person name="Kyrpides N."/>
            <person name="Ivanova N."/>
            <person name="Mikhailova N."/>
            <person name="Pagani I."/>
            <person name="Stams A.J.M."/>
            <person name="Plugge C.M."/>
            <person name="Muyzer G."/>
            <person name="Kuever J."/>
            <person name="Parshina S.N."/>
            <person name="Ivanova A.E."/>
            <person name="Nazina T.N."/>
            <person name="Brambilla E."/>
            <person name="Spring S."/>
            <person name="Klenk H.-P."/>
            <person name="Woyke T."/>
        </authorList>
    </citation>
    <scope>NUCLEOTIDE SEQUENCE [LARGE SCALE GENOMIC DNA]</scope>
    <source>
        <strain evidence="3">ATCC 23193 / DSM 2154 / NCIB 8452 / DL</strain>
    </source>
</reference>
<dbReference type="InterPro" id="IPR003779">
    <property type="entry name" value="CMD-like"/>
</dbReference>
<keyword evidence="3" id="KW-1185">Reference proteome</keyword>
<dbReference type="RefSeq" id="WP_013843273.1">
    <property type="nucleotide sequence ID" value="NC_015589.1"/>
</dbReference>
<dbReference type="InterPro" id="IPR029032">
    <property type="entry name" value="AhpD-like"/>
</dbReference>
<dbReference type="AlphaFoldDB" id="F6DKB0"/>
<dbReference type="EMBL" id="CP002780">
    <property type="protein sequence ID" value="AEG61527.1"/>
    <property type="molecule type" value="Genomic_DNA"/>
</dbReference>
<sequence length="104" mass="10775">MDLFSILGKLQQEKPGVVESITVMRKAVSEASALDPKTANLISVGIGTALRNPEVIQGHIKLARDAGAGRDEVISAILQALPSAGVPAVLAAMPLAWEAYEGNG</sequence>